<evidence type="ECO:0000313" key="1">
    <source>
        <dbReference type="EMBL" id="KAF2819463.1"/>
    </source>
</evidence>
<feature type="non-terminal residue" evidence="1">
    <location>
        <position position="1"/>
    </location>
</feature>
<dbReference type="AlphaFoldDB" id="A0A6A6ZFI2"/>
<dbReference type="OrthoDB" id="3773872at2759"/>
<protein>
    <submittedName>
        <fullName evidence="1">Uncharacterized protein</fullName>
    </submittedName>
</protein>
<dbReference type="EMBL" id="MU006245">
    <property type="protein sequence ID" value="KAF2819463.1"/>
    <property type="molecule type" value="Genomic_DNA"/>
</dbReference>
<proteinExistence type="predicted"/>
<sequence length="53" mass="6146">LSQLIYHVAVQKELLEDENKGLREALSTKKKHNKKGKVLDLQQREEYHSGAMI</sequence>
<dbReference type="Proteomes" id="UP000799424">
    <property type="component" value="Unassembled WGS sequence"/>
</dbReference>
<organism evidence="1 2">
    <name type="scientific">Ophiobolus disseminans</name>
    <dbReference type="NCBI Taxonomy" id="1469910"/>
    <lineage>
        <taxon>Eukaryota</taxon>
        <taxon>Fungi</taxon>
        <taxon>Dikarya</taxon>
        <taxon>Ascomycota</taxon>
        <taxon>Pezizomycotina</taxon>
        <taxon>Dothideomycetes</taxon>
        <taxon>Pleosporomycetidae</taxon>
        <taxon>Pleosporales</taxon>
        <taxon>Pleosporineae</taxon>
        <taxon>Phaeosphaeriaceae</taxon>
        <taxon>Ophiobolus</taxon>
    </lineage>
</organism>
<reference evidence="1" key="1">
    <citation type="journal article" date="2020" name="Stud. Mycol.">
        <title>101 Dothideomycetes genomes: a test case for predicting lifestyles and emergence of pathogens.</title>
        <authorList>
            <person name="Haridas S."/>
            <person name="Albert R."/>
            <person name="Binder M."/>
            <person name="Bloem J."/>
            <person name="Labutti K."/>
            <person name="Salamov A."/>
            <person name="Andreopoulos B."/>
            <person name="Baker S."/>
            <person name="Barry K."/>
            <person name="Bills G."/>
            <person name="Bluhm B."/>
            <person name="Cannon C."/>
            <person name="Castanera R."/>
            <person name="Culley D."/>
            <person name="Daum C."/>
            <person name="Ezra D."/>
            <person name="Gonzalez J."/>
            <person name="Henrissat B."/>
            <person name="Kuo A."/>
            <person name="Liang C."/>
            <person name="Lipzen A."/>
            <person name="Lutzoni F."/>
            <person name="Magnuson J."/>
            <person name="Mondo S."/>
            <person name="Nolan M."/>
            <person name="Ohm R."/>
            <person name="Pangilinan J."/>
            <person name="Park H.-J."/>
            <person name="Ramirez L."/>
            <person name="Alfaro M."/>
            <person name="Sun H."/>
            <person name="Tritt A."/>
            <person name="Yoshinaga Y."/>
            <person name="Zwiers L.-H."/>
            <person name="Turgeon B."/>
            <person name="Goodwin S."/>
            <person name="Spatafora J."/>
            <person name="Crous P."/>
            <person name="Grigoriev I."/>
        </authorList>
    </citation>
    <scope>NUCLEOTIDE SEQUENCE</scope>
    <source>
        <strain evidence="1">CBS 113818</strain>
    </source>
</reference>
<keyword evidence="2" id="KW-1185">Reference proteome</keyword>
<gene>
    <name evidence="1" type="ORF">CC86DRAFT_307417</name>
</gene>
<name>A0A6A6ZFI2_9PLEO</name>
<evidence type="ECO:0000313" key="2">
    <source>
        <dbReference type="Proteomes" id="UP000799424"/>
    </source>
</evidence>
<accession>A0A6A6ZFI2</accession>